<dbReference type="AlphaFoldDB" id="A0AAN9FGU2"/>
<reference evidence="1 2" key="1">
    <citation type="submission" date="2024-01" db="EMBL/GenBank/DDBJ databases">
        <title>The genomes of 5 underutilized Papilionoideae crops provide insights into root nodulation and disease resistanc.</title>
        <authorList>
            <person name="Yuan L."/>
        </authorList>
    </citation>
    <scope>NUCLEOTIDE SEQUENCE [LARGE SCALE GENOMIC DNA]</scope>
    <source>
        <strain evidence="1">ZHUSHIDOU_FW_LH</strain>
        <tissue evidence="1">Leaf</tissue>
    </source>
</reference>
<dbReference type="EMBL" id="JAYWIO010000003">
    <property type="protein sequence ID" value="KAK7276182.1"/>
    <property type="molecule type" value="Genomic_DNA"/>
</dbReference>
<organism evidence="1 2">
    <name type="scientific">Crotalaria pallida</name>
    <name type="common">Smooth rattlebox</name>
    <name type="synonym">Crotalaria striata</name>
    <dbReference type="NCBI Taxonomy" id="3830"/>
    <lineage>
        <taxon>Eukaryota</taxon>
        <taxon>Viridiplantae</taxon>
        <taxon>Streptophyta</taxon>
        <taxon>Embryophyta</taxon>
        <taxon>Tracheophyta</taxon>
        <taxon>Spermatophyta</taxon>
        <taxon>Magnoliopsida</taxon>
        <taxon>eudicotyledons</taxon>
        <taxon>Gunneridae</taxon>
        <taxon>Pentapetalae</taxon>
        <taxon>rosids</taxon>
        <taxon>fabids</taxon>
        <taxon>Fabales</taxon>
        <taxon>Fabaceae</taxon>
        <taxon>Papilionoideae</taxon>
        <taxon>50 kb inversion clade</taxon>
        <taxon>genistoids sensu lato</taxon>
        <taxon>core genistoids</taxon>
        <taxon>Crotalarieae</taxon>
        <taxon>Crotalaria</taxon>
    </lineage>
</organism>
<dbReference type="Proteomes" id="UP001372338">
    <property type="component" value="Unassembled WGS sequence"/>
</dbReference>
<gene>
    <name evidence="1" type="ORF">RIF29_17317</name>
</gene>
<accession>A0AAN9FGU2</accession>
<protein>
    <submittedName>
        <fullName evidence="1">Uncharacterized protein</fullName>
    </submittedName>
</protein>
<evidence type="ECO:0000313" key="2">
    <source>
        <dbReference type="Proteomes" id="UP001372338"/>
    </source>
</evidence>
<proteinExistence type="predicted"/>
<sequence>MCNTQLLVHMFSYLIIDIPLWNHFHFPKGIFCGFLKARRSTGLTYATWSKIRGGKEWLSSNTVEDVA</sequence>
<comment type="caution">
    <text evidence="1">The sequence shown here is derived from an EMBL/GenBank/DDBJ whole genome shotgun (WGS) entry which is preliminary data.</text>
</comment>
<keyword evidence="2" id="KW-1185">Reference proteome</keyword>
<evidence type="ECO:0000313" key="1">
    <source>
        <dbReference type="EMBL" id="KAK7276182.1"/>
    </source>
</evidence>
<name>A0AAN9FGU2_CROPI</name>